<dbReference type="GO" id="GO:0005634">
    <property type="term" value="C:nucleus"/>
    <property type="evidence" value="ECO:0007669"/>
    <property type="project" value="UniProtKB-SubCell"/>
</dbReference>
<protein>
    <recommendedName>
        <fullName evidence="6">Zn(2)-C6 fungal-type domain-containing protein</fullName>
    </recommendedName>
</protein>
<evidence type="ECO:0000256" key="3">
    <source>
        <dbReference type="ARBA" id="ARBA00023125"/>
    </source>
</evidence>
<dbReference type="InterPro" id="IPR001138">
    <property type="entry name" value="Zn2Cys6_DnaBD"/>
</dbReference>
<dbReference type="HOGENOM" id="CLU_332069_0_0_1"/>
<feature type="region of interest" description="Disordered" evidence="5">
    <location>
        <begin position="82"/>
        <end position="254"/>
    </location>
</feature>
<comment type="subcellular location">
    <subcellularLocation>
        <location evidence="1">Nucleus</location>
    </subcellularLocation>
</comment>
<feature type="compositionally biased region" description="Low complexity" evidence="5">
    <location>
        <begin position="747"/>
        <end position="766"/>
    </location>
</feature>
<reference evidence="7 8" key="1">
    <citation type="journal article" date="2013" name="Plant Cell">
        <title>The transition from a phytopathogenic smut ancestor to an anamorphic biocontrol agent deciphered by comparative whole-genome analysis.</title>
        <authorList>
            <person name="Lefebvre F."/>
            <person name="Joly D.L."/>
            <person name="Labbe C."/>
            <person name="Teichmann B."/>
            <person name="Linning R."/>
            <person name="Belzile F."/>
            <person name="Bakkeren G."/>
            <person name="Belanger R.R."/>
        </authorList>
    </citation>
    <scope>NUCLEOTIDE SEQUENCE [LARGE SCALE GENOMIC DNA]</scope>
    <source>
        <strain evidence="7 8">PF-1</strain>
    </source>
</reference>
<dbReference type="AlphaFoldDB" id="A0A061H9A8"/>
<dbReference type="SMART" id="SM00906">
    <property type="entry name" value="Fungal_trans"/>
    <property type="match status" value="1"/>
</dbReference>
<keyword evidence="2" id="KW-0479">Metal-binding</keyword>
<dbReference type="GO" id="GO:0000981">
    <property type="term" value="F:DNA-binding transcription factor activity, RNA polymerase II-specific"/>
    <property type="evidence" value="ECO:0007669"/>
    <property type="project" value="InterPro"/>
</dbReference>
<sequence length="862" mass="93795">MPAASSLNHSSTPATATATNTTTTPAAPSQRSQRPRDRQRTLQACIECKDRKQRCEFDQPSDSRHAAIAACRRCQRYRLPCRGGRHRARPSASSAAPPSALSPSSSASAAADPPANSATMATSPASASSASTAMTSGGHPVQQGHRHDLASTDPPWQPDRVPRMRPRSPPSHHQPNPHHDSYPHPHNYQPHRQQHGHHDQPHPPQYAHPQQQQQQQHHHHHHHHIVHTDASAASSSPSHASPETAEPRDSNTRYNGFTAMSQHVFWCLGEVCPALRDWDQRQAHIRLRRPPGLARPPLQLTRAAHDHDSLSSPSIHRDLARQRGVSARILATAVCSLFAHFAANIMPVFPVLSDDDAQAEMLAALQAPSLDQMDPDVDIWLKQRSGAPPLSLLALVICAISSLSRSRPLDERRAIVYALRDRLRAGEGLQLLLRTSLRNIQTLLLLSLTPELLSESSTEAHSLLWMYAGAAFRMALDLGFHRHKHLSALSPVISGGDARERAWKCCILVDAFHAAGFGQPPTIASELALEDAASGYGAPFGSFDSIYDIAQVSRLLYITINGGSPDEEHPREAVPDQVVARMQYWNAKANESAHEALETLPPCAVFARLLLLLTEFNLWRYAEEQRHDRRQRPLWGPSLPELMHRADALLHCFQRHHLALLDSHMIGFNAITVATLLAALDCLCAGKIRRSLTEAELCFAAWADAAVTDEPVPHREGRLRDKLLRVMQLVATAVRHELGATDHQPPTTGAASAGAGANGQTTAMTGPDQAAAAHGFSSFSTAFPAFATGVGTGAPGAGDADELPWHLLDETLSIFDQWPQMSDQVTTVHAATPAAAAAVPGGALPANTSPGDEMHLIPRFFH</sequence>
<dbReference type="InterPro" id="IPR007219">
    <property type="entry name" value="XnlR_reg_dom"/>
</dbReference>
<dbReference type="PANTHER" id="PTHR46910">
    <property type="entry name" value="TRANSCRIPTION FACTOR PDR1"/>
    <property type="match status" value="1"/>
</dbReference>
<gene>
    <name evidence="7" type="ORF">PFL1_03510</name>
</gene>
<dbReference type="GeneID" id="19317619"/>
<feature type="region of interest" description="Disordered" evidence="5">
    <location>
        <begin position="1"/>
        <end position="42"/>
    </location>
</feature>
<dbReference type="CDD" id="cd12148">
    <property type="entry name" value="fungal_TF_MHR"/>
    <property type="match status" value="1"/>
</dbReference>
<name>A0A061H9A8_9BASI</name>
<dbReference type="GO" id="GO:0003677">
    <property type="term" value="F:DNA binding"/>
    <property type="evidence" value="ECO:0007669"/>
    <property type="project" value="UniProtKB-KW"/>
</dbReference>
<dbReference type="GO" id="GO:0006351">
    <property type="term" value="P:DNA-templated transcription"/>
    <property type="evidence" value="ECO:0007669"/>
    <property type="project" value="InterPro"/>
</dbReference>
<feature type="compositionally biased region" description="Low complexity" evidence="5">
    <location>
        <begin position="90"/>
        <end position="136"/>
    </location>
</feature>
<dbReference type="Proteomes" id="UP000053664">
    <property type="component" value="Unassembled WGS sequence"/>
</dbReference>
<dbReference type="SUPFAM" id="SSF57701">
    <property type="entry name" value="Zn2/Cys6 DNA-binding domain"/>
    <property type="match status" value="1"/>
</dbReference>
<dbReference type="SMART" id="SM00066">
    <property type="entry name" value="GAL4"/>
    <property type="match status" value="1"/>
</dbReference>
<dbReference type="PANTHER" id="PTHR46910:SF3">
    <property type="entry name" value="HALOTOLERANCE PROTEIN 9-RELATED"/>
    <property type="match status" value="1"/>
</dbReference>
<dbReference type="PROSITE" id="PS50048">
    <property type="entry name" value="ZN2_CY6_FUNGAL_2"/>
    <property type="match status" value="1"/>
</dbReference>
<keyword evidence="3" id="KW-0238">DNA-binding</keyword>
<dbReference type="EMBL" id="KE361632">
    <property type="protein sequence ID" value="EPQ29223.1"/>
    <property type="molecule type" value="Genomic_DNA"/>
</dbReference>
<organism evidence="7 8">
    <name type="scientific">Pseudozyma flocculosa PF-1</name>
    <dbReference type="NCBI Taxonomy" id="1277687"/>
    <lineage>
        <taxon>Eukaryota</taxon>
        <taxon>Fungi</taxon>
        <taxon>Dikarya</taxon>
        <taxon>Basidiomycota</taxon>
        <taxon>Ustilaginomycotina</taxon>
        <taxon>Ustilaginomycetes</taxon>
        <taxon>Ustilaginales</taxon>
        <taxon>Ustilaginaceae</taxon>
        <taxon>Pseudozyma</taxon>
    </lineage>
</organism>
<feature type="compositionally biased region" description="Low complexity" evidence="5">
    <location>
        <begin position="230"/>
        <end position="242"/>
    </location>
</feature>
<dbReference type="RefSeq" id="XP_007879217.1">
    <property type="nucleotide sequence ID" value="XM_007881026.1"/>
</dbReference>
<feature type="compositionally biased region" description="Polar residues" evidence="5">
    <location>
        <begin position="1"/>
        <end position="11"/>
    </location>
</feature>
<feature type="region of interest" description="Disordered" evidence="5">
    <location>
        <begin position="737"/>
        <end position="769"/>
    </location>
</feature>
<evidence type="ECO:0000259" key="6">
    <source>
        <dbReference type="PROSITE" id="PS50048"/>
    </source>
</evidence>
<evidence type="ECO:0000256" key="5">
    <source>
        <dbReference type="SAM" id="MobiDB-lite"/>
    </source>
</evidence>
<evidence type="ECO:0000256" key="1">
    <source>
        <dbReference type="ARBA" id="ARBA00004123"/>
    </source>
</evidence>
<feature type="compositionally biased region" description="Low complexity" evidence="5">
    <location>
        <begin position="205"/>
        <end position="215"/>
    </location>
</feature>
<dbReference type="KEGG" id="pfp:PFL1_03510"/>
<accession>A0A061H9A8</accession>
<evidence type="ECO:0000256" key="4">
    <source>
        <dbReference type="ARBA" id="ARBA00023242"/>
    </source>
</evidence>
<dbReference type="InterPro" id="IPR036864">
    <property type="entry name" value="Zn2-C6_fun-type_DNA-bd_sf"/>
</dbReference>
<evidence type="ECO:0000313" key="7">
    <source>
        <dbReference type="EMBL" id="EPQ29223.1"/>
    </source>
</evidence>
<proteinExistence type="predicted"/>
<feature type="compositionally biased region" description="Basic residues" evidence="5">
    <location>
        <begin position="216"/>
        <end position="225"/>
    </location>
</feature>
<keyword evidence="4" id="KW-0539">Nucleus</keyword>
<feature type="domain" description="Zn(2)-C6 fungal-type" evidence="6">
    <location>
        <begin position="44"/>
        <end position="81"/>
    </location>
</feature>
<evidence type="ECO:0000313" key="8">
    <source>
        <dbReference type="Proteomes" id="UP000053664"/>
    </source>
</evidence>
<dbReference type="CDD" id="cd00067">
    <property type="entry name" value="GAL4"/>
    <property type="match status" value="1"/>
</dbReference>
<dbReference type="Pfam" id="PF04082">
    <property type="entry name" value="Fungal_trans"/>
    <property type="match status" value="1"/>
</dbReference>
<feature type="compositionally biased region" description="Low complexity" evidence="5">
    <location>
        <begin position="12"/>
        <end position="32"/>
    </location>
</feature>
<dbReference type="GO" id="GO:0008270">
    <property type="term" value="F:zinc ion binding"/>
    <property type="evidence" value="ECO:0007669"/>
    <property type="project" value="InterPro"/>
</dbReference>
<evidence type="ECO:0000256" key="2">
    <source>
        <dbReference type="ARBA" id="ARBA00022723"/>
    </source>
</evidence>
<dbReference type="InterPro" id="IPR050987">
    <property type="entry name" value="AtrR-like"/>
</dbReference>